<dbReference type="RefSeq" id="WP_166061667.1">
    <property type="nucleotide sequence ID" value="NZ_CP049889.1"/>
</dbReference>
<name>A0A6G7WEA3_9LACT</name>
<dbReference type="GeneID" id="94551680"/>
<dbReference type="AlphaFoldDB" id="A0A6G7WEA3"/>
<gene>
    <name evidence="1" type="ORF">G7058_00230</name>
</gene>
<dbReference type="Proteomes" id="UP000501830">
    <property type="component" value="Chromosome"/>
</dbReference>
<dbReference type="PRINTS" id="PR01997">
    <property type="entry name" value="MTP2FAMILY"/>
</dbReference>
<dbReference type="Pfam" id="PF06199">
    <property type="entry name" value="Phage_tail_2"/>
    <property type="match status" value="1"/>
</dbReference>
<dbReference type="InterPro" id="IPR011855">
    <property type="entry name" value="Phgtail_TP901_1"/>
</dbReference>
<reference evidence="1 2" key="1">
    <citation type="journal article" date="2017" name="Int. J. Syst. Evol. Microbiol.">
        <title>Jeotgalibaca porci sp. nov. and Jeotgalibaca arthritidis sp. nov., isolated from pigs, and emended description of the genus Jeotgalibaca.</title>
        <authorList>
            <person name="Zamora L."/>
            <person name="Perez-Sancho M."/>
            <person name="Dominguez L."/>
            <person name="Fernandez-Garayzabal J.F."/>
            <person name="Vela A.I."/>
        </authorList>
    </citation>
    <scope>NUCLEOTIDE SEQUENCE [LARGE SCALE GENOMIC DNA]</scope>
    <source>
        <strain evidence="1 2">CCUG 69148</strain>
    </source>
</reference>
<evidence type="ECO:0000313" key="1">
    <source>
        <dbReference type="EMBL" id="QIK50624.1"/>
    </source>
</evidence>
<proteinExistence type="predicted"/>
<dbReference type="NCBIfam" id="TIGR02126">
    <property type="entry name" value="phgtail_TP901_1"/>
    <property type="match status" value="1"/>
</dbReference>
<sequence>MAELLSGKDVILFFRKRADHATEDGAKLKFQSEHSVSKSKNNEATVTKDGTVNSISDGENTLDLTSFAYTDDTVTVPMWKELETWFDDNELTEIWEVNIASLKADKYDATYYQGYFTSFEMSYPGEGNVELSMSYAVNGKGVKGTDTLTAEQLASIESAAYEYQTIAATGV</sequence>
<accession>A0A6G7WEA3</accession>
<dbReference type="KEGG" id="jpo:G7058_00230"/>
<dbReference type="EMBL" id="CP049889">
    <property type="protein sequence ID" value="QIK50624.1"/>
    <property type="molecule type" value="Genomic_DNA"/>
</dbReference>
<organism evidence="1 2">
    <name type="scientific">Jeotgalibaca porci</name>
    <dbReference type="NCBI Taxonomy" id="1868793"/>
    <lineage>
        <taxon>Bacteria</taxon>
        <taxon>Bacillati</taxon>
        <taxon>Bacillota</taxon>
        <taxon>Bacilli</taxon>
        <taxon>Lactobacillales</taxon>
        <taxon>Carnobacteriaceae</taxon>
        <taxon>Jeotgalibaca</taxon>
    </lineage>
</organism>
<dbReference type="InterPro" id="IPR022345">
    <property type="entry name" value="Phage_69_Orf23_MTP"/>
</dbReference>
<keyword evidence="2" id="KW-1185">Reference proteome</keyword>
<protein>
    <submittedName>
        <fullName evidence="1">Phage major tail protein, TP901-1 family</fullName>
    </submittedName>
</protein>
<evidence type="ECO:0000313" key="2">
    <source>
        <dbReference type="Proteomes" id="UP000501830"/>
    </source>
</evidence>